<gene>
    <name evidence="2" type="ORF">BTJ68_06922</name>
</gene>
<protein>
    <recommendedName>
        <fullName evidence="4">DUF1770-domain-containing protein</fullName>
    </recommendedName>
</protein>
<dbReference type="OrthoDB" id="2430343at2759"/>
<sequence length="196" mass="21733">MRPSRQSPAAMSGLEDAAIQAAETLQTAHVEKRPSIAHDLAPDTAADSKEPIEVDTDPEAASEVDEDEIPVSILRPTPRKPQMPPLPDLRFEQSYLASIKDANGWQGVAFITLRDQFMMPLIQGMTWTLIVSGWRYFNRGTKFSGQTVGAKIRRWWWGVNKWKVPEASGTLRDRGTIEKIEDYVVGELGSAGPGDD</sequence>
<dbReference type="InterPro" id="IPR013898">
    <property type="entry name" value="Atg43"/>
</dbReference>
<comment type="caution">
    <text evidence="2">The sequence shown here is derived from an EMBL/GenBank/DDBJ whole genome shotgun (WGS) entry which is preliminary data.</text>
</comment>
<dbReference type="STRING" id="1157616.A0A1Z5TDN5"/>
<keyword evidence="3" id="KW-1185">Reference proteome</keyword>
<dbReference type="PANTHER" id="PTHR38699">
    <property type="entry name" value="CHROMOSOME 1, WHOLE GENOME SHOTGUN SEQUENCE"/>
    <property type="match status" value="1"/>
</dbReference>
<evidence type="ECO:0000313" key="3">
    <source>
        <dbReference type="Proteomes" id="UP000194280"/>
    </source>
</evidence>
<dbReference type="GO" id="GO:0000423">
    <property type="term" value="P:mitophagy"/>
    <property type="evidence" value="ECO:0007669"/>
    <property type="project" value="InterPro"/>
</dbReference>
<dbReference type="EMBL" id="MUNK01000064">
    <property type="protein sequence ID" value="OTA34142.1"/>
    <property type="molecule type" value="Genomic_DNA"/>
</dbReference>
<evidence type="ECO:0008006" key="4">
    <source>
        <dbReference type="Google" id="ProtNLM"/>
    </source>
</evidence>
<feature type="compositionally biased region" description="Acidic residues" evidence="1">
    <location>
        <begin position="53"/>
        <end position="69"/>
    </location>
</feature>
<name>A0A1Z5TDN5_HORWE</name>
<organism evidence="2 3">
    <name type="scientific">Hortaea werneckii EXF-2000</name>
    <dbReference type="NCBI Taxonomy" id="1157616"/>
    <lineage>
        <taxon>Eukaryota</taxon>
        <taxon>Fungi</taxon>
        <taxon>Dikarya</taxon>
        <taxon>Ascomycota</taxon>
        <taxon>Pezizomycotina</taxon>
        <taxon>Dothideomycetes</taxon>
        <taxon>Dothideomycetidae</taxon>
        <taxon>Mycosphaerellales</taxon>
        <taxon>Teratosphaeriaceae</taxon>
        <taxon>Hortaea</taxon>
    </lineage>
</organism>
<evidence type="ECO:0000256" key="1">
    <source>
        <dbReference type="SAM" id="MobiDB-lite"/>
    </source>
</evidence>
<evidence type="ECO:0000313" key="2">
    <source>
        <dbReference type="EMBL" id="OTA34142.1"/>
    </source>
</evidence>
<reference evidence="2 3" key="1">
    <citation type="submission" date="2017-01" db="EMBL/GenBank/DDBJ databases">
        <title>The recent genome duplication of the halophilic yeast Hortaea werneckii: insights from long-read sequencing.</title>
        <authorList>
            <person name="Sinha S."/>
            <person name="Flibotte S."/>
            <person name="Neira M."/>
            <person name="Lenassi M."/>
            <person name="Gostincar C."/>
            <person name="Stajich J.E."/>
            <person name="Nislow C.E."/>
        </authorList>
    </citation>
    <scope>NUCLEOTIDE SEQUENCE [LARGE SCALE GENOMIC DNA]</scope>
    <source>
        <strain evidence="2 3">EXF-2000</strain>
    </source>
</reference>
<dbReference type="GO" id="GO:0140580">
    <property type="term" value="F:mitochondrion autophagosome adaptor activity"/>
    <property type="evidence" value="ECO:0007669"/>
    <property type="project" value="InterPro"/>
</dbReference>
<dbReference type="InParanoid" id="A0A1Z5TDN5"/>
<accession>A0A1Z5TDN5</accession>
<dbReference type="Pfam" id="PF08589">
    <property type="entry name" value="ATG43"/>
    <property type="match status" value="1"/>
</dbReference>
<dbReference type="Proteomes" id="UP000194280">
    <property type="component" value="Unassembled WGS sequence"/>
</dbReference>
<dbReference type="VEuPathDB" id="FungiDB:BTJ68_06922"/>
<dbReference type="AlphaFoldDB" id="A0A1Z5TDN5"/>
<feature type="region of interest" description="Disordered" evidence="1">
    <location>
        <begin position="26"/>
        <end position="85"/>
    </location>
</feature>
<proteinExistence type="predicted"/>
<dbReference type="PANTHER" id="PTHR38699:SF1">
    <property type="entry name" value="MITOPHAGY RECEPTOR ATG43"/>
    <property type="match status" value="1"/>
</dbReference>